<feature type="transmembrane region" description="Helical" evidence="1">
    <location>
        <begin position="122"/>
        <end position="140"/>
    </location>
</feature>
<organism evidence="2 3">
    <name type="scientific">Candidatus Gottesmanbacteria bacterium RBG_16_52_11</name>
    <dbReference type="NCBI Taxonomy" id="1798374"/>
    <lineage>
        <taxon>Bacteria</taxon>
        <taxon>Candidatus Gottesmaniibacteriota</taxon>
    </lineage>
</organism>
<evidence type="ECO:0000313" key="3">
    <source>
        <dbReference type="Proteomes" id="UP000178448"/>
    </source>
</evidence>
<feature type="transmembrane region" description="Helical" evidence="1">
    <location>
        <begin position="228"/>
        <end position="245"/>
    </location>
</feature>
<protein>
    <recommendedName>
        <fullName evidence="4">Glycosyltransferase RgtA/B/C/D-like domain-containing protein</fullName>
    </recommendedName>
</protein>
<gene>
    <name evidence="2" type="ORF">A2Z33_04140</name>
</gene>
<feature type="transmembrane region" description="Helical" evidence="1">
    <location>
        <begin position="73"/>
        <end position="91"/>
    </location>
</feature>
<comment type="caution">
    <text evidence="2">The sequence shown here is derived from an EMBL/GenBank/DDBJ whole genome shotgun (WGS) entry which is preliminary data.</text>
</comment>
<dbReference type="AlphaFoldDB" id="A0A1F5YWN0"/>
<feature type="transmembrane region" description="Helical" evidence="1">
    <location>
        <begin position="175"/>
        <end position="194"/>
    </location>
</feature>
<feature type="transmembrane region" description="Helical" evidence="1">
    <location>
        <begin position="252"/>
        <end position="268"/>
    </location>
</feature>
<proteinExistence type="predicted"/>
<evidence type="ECO:0000313" key="2">
    <source>
        <dbReference type="EMBL" id="OGG04312.1"/>
    </source>
</evidence>
<feature type="transmembrane region" description="Helical" evidence="1">
    <location>
        <begin position="274"/>
        <end position="292"/>
    </location>
</feature>
<feature type="transmembrane region" description="Helical" evidence="1">
    <location>
        <begin position="299"/>
        <end position="315"/>
    </location>
</feature>
<sequence length="450" mass="50654">MLIKAIISAAAILIQSAAILTRVINIPMEMFLYPWLISRGLMQYRDFFINHGFLLYGFLSLLSGDTGLTSLRLFYLSVLTLNLLLVLRILWKTSSAAGFAAGTALYLLLGYQMYLNNLWDETVITAFCLTVYLLMLGIPGKRTDTATAILILLASFIKPTAAALLIPVMILRRRTVYLFVIAAGWLLPAVYYYLAGGIEEFVDNLILFNRAQGRFALLHPTNVLYRDVLFTSVIVLVAGLTVAAAGKRIRSLGLLLGFLTVSLFLSFVPCCQEFHMPPAVAFFSLFVAAVISQSKGHHRILYAVLVLGLLLVTYRKTAHEYFDMLPKRTDQFRNPRTGRVLGLLDLANPPAGRFYVFGNQPEYYYLRDSQPPTYYPVMFGFNRIYTPDIEMRVISELKNKQVEIVLIPLPVDPSFREFTVIEDYILENFHEAAAIPEAVIFRVNPSPSAK</sequence>
<keyword evidence="1" id="KW-1133">Transmembrane helix</keyword>
<accession>A0A1F5YWN0</accession>
<feature type="transmembrane region" description="Helical" evidence="1">
    <location>
        <begin position="97"/>
        <end position="115"/>
    </location>
</feature>
<reference evidence="2 3" key="1">
    <citation type="journal article" date="2016" name="Nat. Commun.">
        <title>Thousands of microbial genomes shed light on interconnected biogeochemical processes in an aquifer system.</title>
        <authorList>
            <person name="Anantharaman K."/>
            <person name="Brown C.T."/>
            <person name="Hug L.A."/>
            <person name="Sharon I."/>
            <person name="Castelle C.J."/>
            <person name="Probst A.J."/>
            <person name="Thomas B.C."/>
            <person name="Singh A."/>
            <person name="Wilkins M.J."/>
            <person name="Karaoz U."/>
            <person name="Brodie E.L."/>
            <person name="Williams K.H."/>
            <person name="Hubbard S.S."/>
            <person name="Banfield J.F."/>
        </authorList>
    </citation>
    <scope>NUCLEOTIDE SEQUENCE [LARGE SCALE GENOMIC DNA]</scope>
</reference>
<name>A0A1F5YWN0_9BACT</name>
<dbReference type="EMBL" id="MFJD01000004">
    <property type="protein sequence ID" value="OGG04312.1"/>
    <property type="molecule type" value="Genomic_DNA"/>
</dbReference>
<evidence type="ECO:0008006" key="4">
    <source>
        <dbReference type="Google" id="ProtNLM"/>
    </source>
</evidence>
<keyword evidence="1" id="KW-0472">Membrane</keyword>
<feature type="transmembrane region" description="Helical" evidence="1">
    <location>
        <begin position="146"/>
        <end position="168"/>
    </location>
</feature>
<dbReference type="Proteomes" id="UP000178448">
    <property type="component" value="Unassembled WGS sequence"/>
</dbReference>
<evidence type="ECO:0000256" key="1">
    <source>
        <dbReference type="SAM" id="Phobius"/>
    </source>
</evidence>
<feature type="transmembrane region" description="Helical" evidence="1">
    <location>
        <begin position="42"/>
        <end position="61"/>
    </location>
</feature>
<keyword evidence="1" id="KW-0812">Transmembrane</keyword>